<dbReference type="GO" id="GO:0051301">
    <property type="term" value="P:cell division"/>
    <property type="evidence" value="ECO:0007669"/>
    <property type="project" value="InterPro"/>
</dbReference>
<name>A0A0G0AW96_9BACT</name>
<evidence type="ECO:0000256" key="6">
    <source>
        <dbReference type="SAM" id="Phobius"/>
    </source>
</evidence>
<dbReference type="PANTHER" id="PTHR30474">
    <property type="entry name" value="CELL CYCLE PROTEIN"/>
    <property type="match status" value="1"/>
</dbReference>
<feature type="transmembrane region" description="Helical" evidence="6">
    <location>
        <begin position="116"/>
        <end position="134"/>
    </location>
</feature>
<proteinExistence type="predicted"/>
<gene>
    <name evidence="7" type="ORF">UR56_C0012G0010</name>
</gene>
<evidence type="ECO:0000256" key="2">
    <source>
        <dbReference type="ARBA" id="ARBA00022692"/>
    </source>
</evidence>
<dbReference type="STRING" id="1618484.UR56_C0012G0010"/>
<dbReference type="AlphaFoldDB" id="A0A0G0AW96"/>
<organism evidence="7 8">
    <name type="scientific">Candidatus Roizmanbacteria bacterium GW2011_GWC2_34_23</name>
    <dbReference type="NCBI Taxonomy" id="1618484"/>
    <lineage>
        <taxon>Bacteria</taxon>
        <taxon>Candidatus Roizmaniibacteriota</taxon>
    </lineage>
</organism>
<feature type="transmembrane region" description="Helical" evidence="6">
    <location>
        <begin position="323"/>
        <end position="341"/>
    </location>
</feature>
<keyword evidence="4 6" id="KW-1133">Transmembrane helix</keyword>
<dbReference type="GO" id="GO:0032153">
    <property type="term" value="C:cell division site"/>
    <property type="evidence" value="ECO:0007669"/>
    <property type="project" value="TreeGrafter"/>
</dbReference>
<evidence type="ECO:0000256" key="4">
    <source>
        <dbReference type="ARBA" id="ARBA00022989"/>
    </source>
</evidence>
<evidence type="ECO:0000313" key="8">
    <source>
        <dbReference type="Proteomes" id="UP000034004"/>
    </source>
</evidence>
<dbReference type="PATRIC" id="fig|1618484.3.peg.470"/>
<dbReference type="GO" id="GO:0008360">
    <property type="term" value="P:regulation of cell shape"/>
    <property type="evidence" value="ECO:0007669"/>
    <property type="project" value="UniProtKB-KW"/>
</dbReference>
<dbReference type="PANTHER" id="PTHR30474:SF1">
    <property type="entry name" value="PEPTIDOGLYCAN GLYCOSYLTRANSFERASE MRDB"/>
    <property type="match status" value="1"/>
</dbReference>
<feature type="transmembrane region" description="Helical" evidence="6">
    <location>
        <begin position="140"/>
        <end position="156"/>
    </location>
</feature>
<feature type="transmembrane region" description="Helical" evidence="6">
    <location>
        <begin position="85"/>
        <end position="104"/>
    </location>
</feature>
<protein>
    <submittedName>
        <fullName evidence="7">Rod shape-determining protein</fullName>
    </submittedName>
</protein>
<dbReference type="EMBL" id="LBPR01000012">
    <property type="protein sequence ID" value="KKP61508.1"/>
    <property type="molecule type" value="Genomic_DNA"/>
</dbReference>
<feature type="transmembrane region" description="Helical" evidence="6">
    <location>
        <begin position="291"/>
        <end position="317"/>
    </location>
</feature>
<dbReference type="Proteomes" id="UP000034004">
    <property type="component" value="Unassembled WGS sequence"/>
</dbReference>
<dbReference type="PROSITE" id="PS00428">
    <property type="entry name" value="FTSW_RODA_SPOVE"/>
    <property type="match status" value="1"/>
</dbReference>
<feature type="transmembrane region" description="Helical" evidence="6">
    <location>
        <begin position="163"/>
        <end position="182"/>
    </location>
</feature>
<evidence type="ECO:0000313" key="7">
    <source>
        <dbReference type="EMBL" id="KKP61508.1"/>
    </source>
</evidence>
<dbReference type="GO" id="GO:0015648">
    <property type="term" value="F:lipid-linked peptidoglycan transporter activity"/>
    <property type="evidence" value="ECO:0007669"/>
    <property type="project" value="TreeGrafter"/>
</dbReference>
<dbReference type="GO" id="GO:0005886">
    <property type="term" value="C:plasma membrane"/>
    <property type="evidence" value="ECO:0007669"/>
    <property type="project" value="TreeGrafter"/>
</dbReference>
<evidence type="ECO:0000256" key="3">
    <source>
        <dbReference type="ARBA" id="ARBA00022960"/>
    </source>
</evidence>
<keyword evidence="2 6" id="KW-0812">Transmembrane</keyword>
<sequence>MNIFSLIFLSVFGLFNLLGLSQELFLRQLIYLFLGFLGYFIIKSIGSHFFRINNKFFYWFFITVLIVTFMVGLEVKGSKRWLNFYFFNFQGSEFFKVFFILFMAEILTIKNLLSNSFLNFIKVFLYFLIPFIIIFKQPDLGNAMIYFFIFFTLLIFSNFSKKYLGYLVGLIVTFTPVGWLIMKDYQKARILSFINPHLDVQGSAYNMIQSVITIGSGMFFGRGLGLGTQSRLFFLPENTTDFAFASLIEQFGFLGGFFVLIFFTIIIIYLVKKTVYFYYQKSEVDQKKFLYCLGMLTYFVSQTIINLGMNMGIMPIAGITLPFISYGGSSVMALLIGFALIP</sequence>
<keyword evidence="5 6" id="KW-0472">Membrane</keyword>
<dbReference type="InterPro" id="IPR001182">
    <property type="entry name" value="FtsW/RodA"/>
</dbReference>
<feature type="transmembrane region" description="Helical" evidence="6">
    <location>
        <begin position="56"/>
        <end position="73"/>
    </location>
</feature>
<dbReference type="InterPro" id="IPR018365">
    <property type="entry name" value="Cell_cycle_FtsW-rel_CS"/>
</dbReference>
<comment type="subcellular location">
    <subcellularLocation>
        <location evidence="1">Membrane</location>
        <topology evidence="1">Multi-pass membrane protein</topology>
    </subcellularLocation>
</comment>
<evidence type="ECO:0000256" key="5">
    <source>
        <dbReference type="ARBA" id="ARBA00023136"/>
    </source>
</evidence>
<keyword evidence="3" id="KW-0133">Cell shape</keyword>
<accession>A0A0G0AW96</accession>
<feature type="transmembrane region" description="Helical" evidence="6">
    <location>
        <begin position="251"/>
        <end position="271"/>
    </location>
</feature>
<reference evidence="7 8" key="1">
    <citation type="journal article" date="2015" name="Nature">
        <title>rRNA introns, odd ribosomes, and small enigmatic genomes across a large radiation of phyla.</title>
        <authorList>
            <person name="Brown C.T."/>
            <person name="Hug L.A."/>
            <person name="Thomas B.C."/>
            <person name="Sharon I."/>
            <person name="Castelle C.J."/>
            <person name="Singh A."/>
            <person name="Wilkins M.J."/>
            <person name="Williams K.H."/>
            <person name="Banfield J.F."/>
        </authorList>
    </citation>
    <scope>NUCLEOTIDE SEQUENCE [LARGE SCALE GENOMIC DNA]</scope>
</reference>
<feature type="transmembrane region" description="Helical" evidence="6">
    <location>
        <begin position="29"/>
        <end position="49"/>
    </location>
</feature>
<evidence type="ECO:0000256" key="1">
    <source>
        <dbReference type="ARBA" id="ARBA00004141"/>
    </source>
</evidence>
<comment type="caution">
    <text evidence="7">The sequence shown here is derived from an EMBL/GenBank/DDBJ whole genome shotgun (WGS) entry which is preliminary data.</text>
</comment>
<dbReference type="Pfam" id="PF01098">
    <property type="entry name" value="FTSW_RODA_SPOVE"/>
    <property type="match status" value="1"/>
</dbReference>